<proteinExistence type="predicted"/>
<sequence length="100" mass="10883">MSQLSKTNLFKPIKVGAIELKNRIAMAPMTRFRADPTNFTANDTIKKHFADRAKNNGGLIISDAISVSWPGIGYPVGIMIQSKEQAEALKPTVDALVVNV</sequence>
<organism evidence="1 2">
    <name type="scientific">Ambrosiozyma monospora</name>
    <name type="common">Yeast</name>
    <name type="synonym">Endomycopsis monosporus</name>
    <dbReference type="NCBI Taxonomy" id="43982"/>
    <lineage>
        <taxon>Eukaryota</taxon>
        <taxon>Fungi</taxon>
        <taxon>Dikarya</taxon>
        <taxon>Ascomycota</taxon>
        <taxon>Saccharomycotina</taxon>
        <taxon>Pichiomycetes</taxon>
        <taxon>Pichiales</taxon>
        <taxon>Pichiaceae</taxon>
        <taxon>Ambrosiozyma</taxon>
    </lineage>
</organism>
<dbReference type="Proteomes" id="UP001165064">
    <property type="component" value="Unassembled WGS sequence"/>
</dbReference>
<gene>
    <name evidence="1" type="ORF">Amon02_001186000</name>
</gene>
<name>A0ACB5U816_AMBMO</name>
<protein>
    <submittedName>
        <fullName evidence="1">Unnamed protein product</fullName>
    </submittedName>
</protein>
<evidence type="ECO:0000313" key="2">
    <source>
        <dbReference type="Proteomes" id="UP001165064"/>
    </source>
</evidence>
<accession>A0ACB5U816</accession>
<reference evidence="1" key="1">
    <citation type="submission" date="2023-04" db="EMBL/GenBank/DDBJ databases">
        <title>Ambrosiozyma monospora NBRC 10751.</title>
        <authorList>
            <person name="Ichikawa N."/>
            <person name="Sato H."/>
            <person name="Tonouchi N."/>
        </authorList>
    </citation>
    <scope>NUCLEOTIDE SEQUENCE</scope>
    <source>
        <strain evidence="1">NBRC 10751</strain>
    </source>
</reference>
<dbReference type="EMBL" id="BSXS01013160">
    <property type="protein sequence ID" value="GMF03652.1"/>
    <property type="molecule type" value="Genomic_DNA"/>
</dbReference>
<keyword evidence="2" id="KW-1185">Reference proteome</keyword>
<comment type="caution">
    <text evidence="1">The sequence shown here is derived from an EMBL/GenBank/DDBJ whole genome shotgun (WGS) entry which is preliminary data.</text>
</comment>
<evidence type="ECO:0000313" key="1">
    <source>
        <dbReference type="EMBL" id="GMF03652.1"/>
    </source>
</evidence>